<dbReference type="Gene3D" id="3.40.30.10">
    <property type="entry name" value="Glutaredoxin"/>
    <property type="match status" value="1"/>
</dbReference>
<dbReference type="AlphaFoldDB" id="A0AAJ8LTK5"/>
<dbReference type="InterPro" id="IPR036249">
    <property type="entry name" value="Thioredoxin-like_sf"/>
</dbReference>
<sequence>MIKLESVEELHKLYQQEKPYLLFKNSTTCPVSSEAFGETNSFDESRENIPVYYLNVQELREGSNDAADHFDIKHESPQAFLINNKQVKWHDSHWRITKENLDKAADSL</sequence>
<dbReference type="Pfam" id="PF11009">
    <property type="entry name" value="BrxC"/>
    <property type="match status" value="1"/>
</dbReference>
<dbReference type="SUPFAM" id="SSF52833">
    <property type="entry name" value="Thioredoxin-like"/>
    <property type="match status" value="1"/>
</dbReference>
<dbReference type="NCBIfam" id="TIGR04019">
    <property type="entry name" value="B_thiol_YtxJ"/>
    <property type="match status" value="1"/>
</dbReference>
<dbReference type="Proteomes" id="UP000321816">
    <property type="component" value="Chromosome"/>
</dbReference>
<dbReference type="EMBL" id="CP144914">
    <property type="protein sequence ID" value="WWD79322.1"/>
    <property type="molecule type" value="Genomic_DNA"/>
</dbReference>
<dbReference type="InterPro" id="IPR022551">
    <property type="entry name" value="BrxC"/>
</dbReference>
<dbReference type="RefSeq" id="WP_187254683.1">
    <property type="nucleotide sequence ID" value="NZ_CP144914.1"/>
</dbReference>
<gene>
    <name evidence="1" type="primary">ytxJ</name>
    <name evidence="1" type="ORF">FTX54_012970</name>
</gene>
<dbReference type="KEGG" id="ahal:FTX54_012970"/>
<keyword evidence="2" id="KW-1185">Reference proteome</keyword>
<evidence type="ECO:0000313" key="1">
    <source>
        <dbReference type="EMBL" id="WWD79322.1"/>
    </source>
</evidence>
<evidence type="ECO:0000313" key="2">
    <source>
        <dbReference type="Proteomes" id="UP000321816"/>
    </source>
</evidence>
<protein>
    <submittedName>
        <fullName evidence="1">Bacillithiol system redox-active protein YtxJ</fullName>
    </submittedName>
</protein>
<name>A0AAJ8LTK5_9BACI</name>
<reference evidence="1 2" key="1">
    <citation type="submission" date="2024-01" db="EMBL/GenBank/DDBJ databases">
        <title>Complete Genome Sequence of Alkalicoccus halolimnae BZ-SZ-XJ29T, a Moderately Halophilic Bacterium Isolated from a Salt Lake.</title>
        <authorList>
            <person name="Zhao B."/>
        </authorList>
    </citation>
    <scope>NUCLEOTIDE SEQUENCE [LARGE SCALE GENOMIC DNA]</scope>
    <source>
        <strain evidence="1 2">BZ-SZ-XJ29</strain>
    </source>
</reference>
<accession>A0AAJ8LTK5</accession>
<proteinExistence type="predicted"/>
<organism evidence="1 2">
    <name type="scientific">Alkalicoccus halolimnae</name>
    <dbReference type="NCBI Taxonomy" id="1667239"/>
    <lineage>
        <taxon>Bacteria</taxon>
        <taxon>Bacillati</taxon>
        <taxon>Bacillota</taxon>
        <taxon>Bacilli</taxon>
        <taxon>Bacillales</taxon>
        <taxon>Bacillaceae</taxon>
        <taxon>Alkalicoccus</taxon>
    </lineage>
</organism>